<dbReference type="Proteomes" id="UP000077462">
    <property type="component" value="Chromosome"/>
</dbReference>
<dbReference type="AlphaFoldDB" id="A0A9N7GA30"/>
<reference evidence="1 2" key="1">
    <citation type="journal article" date="2016" name="Genome Announc.">
        <title>Genome Sequence of the Tick-Borne Pathogen Rickettsia raoultii.</title>
        <authorList>
            <person name="El Karkouri K."/>
            <person name="Mediannikov O."/>
            <person name="Robert C."/>
            <person name="Raoult D."/>
            <person name="Fournier P.E."/>
        </authorList>
    </citation>
    <scope>NUCLEOTIDE SEQUENCE [LARGE SCALE GENOMIC DNA]</scope>
    <source>
        <strain evidence="1 2">Khabarovsk</strain>
    </source>
</reference>
<evidence type="ECO:0000313" key="2">
    <source>
        <dbReference type="Proteomes" id="UP000077462"/>
    </source>
</evidence>
<protein>
    <submittedName>
        <fullName evidence="1">Uncharacterized protein</fullName>
    </submittedName>
</protein>
<sequence>MIISKHIIRSSIYINKYILIVKNNSKLLAIYQIIKNFACSFVVQGYSMEMITVIARRCIASTWQSHEVG</sequence>
<gene>
    <name evidence="1" type="ORF">UQ52_05555</name>
</gene>
<dbReference type="EMBL" id="CP010969">
    <property type="protein sequence ID" value="AJQ52099.1"/>
    <property type="molecule type" value="Genomic_DNA"/>
</dbReference>
<evidence type="ECO:0000313" key="1">
    <source>
        <dbReference type="EMBL" id="AJQ52099.1"/>
    </source>
</evidence>
<dbReference type="RefSeq" id="WP_014409496.1">
    <property type="nucleotide sequence ID" value="NZ_CP010969.1"/>
</dbReference>
<name>A0A9N7GA30_RICCR</name>
<accession>A0A9N7GA30</accession>
<proteinExistence type="predicted"/>
<organism evidence="1 2">
    <name type="scientific">Rickettsia conorii subsp. raoultii</name>
    <dbReference type="NCBI Taxonomy" id="369822"/>
    <lineage>
        <taxon>Bacteria</taxon>
        <taxon>Pseudomonadati</taxon>
        <taxon>Pseudomonadota</taxon>
        <taxon>Alphaproteobacteria</taxon>
        <taxon>Rickettsiales</taxon>
        <taxon>Rickettsiaceae</taxon>
        <taxon>Rickettsieae</taxon>
        <taxon>Rickettsia</taxon>
        <taxon>spotted fever group</taxon>
    </lineage>
</organism>